<dbReference type="Gene3D" id="1.10.340.70">
    <property type="match status" value="1"/>
</dbReference>
<dbReference type="InterPro" id="IPR036397">
    <property type="entry name" value="RNaseH_sf"/>
</dbReference>
<evidence type="ECO:0000259" key="10">
    <source>
        <dbReference type="PROSITE" id="PS50878"/>
    </source>
</evidence>
<dbReference type="Pfam" id="PF17919">
    <property type="entry name" value="RT_RNaseH_2"/>
    <property type="match status" value="1"/>
</dbReference>
<feature type="compositionally biased region" description="Basic and acidic residues" evidence="8">
    <location>
        <begin position="295"/>
        <end position="326"/>
    </location>
</feature>
<dbReference type="Pfam" id="PF00385">
    <property type="entry name" value="Chromo"/>
    <property type="match status" value="1"/>
</dbReference>
<keyword evidence="2" id="KW-0808">Transferase</keyword>
<dbReference type="PROSITE" id="PS50013">
    <property type="entry name" value="CHROMO_2"/>
    <property type="match status" value="1"/>
</dbReference>
<dbReference type="InterPro" id="IPR016197">
    <property type="entry name" value="Chromo-like_dom_sf"/>
</dbReference>
<name>A0A438K311_VITVI</name>
<dbReference type="Gene3D" id="2.40.50.40">
    <property type="match status" value="1"/>
</dbReference>
<evidence type="ECO:0000256" key="5">
    <source>
        <dbReference type="ARBA" id="ARBA00022759"/>
    </source>
</evidence>
<dbReference type="CDD" id="cd00303">
    <property type="entry name" value="retropepsin_like"/>
    <property type="match status" value="1"/>
</dbReference>
<dbReference type="SUPFAM" id="SSF50630">
    <property type="entry name" value="Acid proteases"/>
    <property type="match status" value="1"/>
</dbReference>
<dbReference type="PANTHER" id="PTHR37984:SF5">
    <property type="entry name" value="PROTEIN NYNRIN-LIKE"/>
    <property type="match status" value="1"/>
</dbReference>
<dbReference type="GO" id="GO:0016779">
    <property type="term" value="F:nucleotidyltransferase activity"/>
    <property type="evidence" value="ECO:0007669"/>
    <property type="project" value="UniProtKB-KW"/>
</dbReference>
<dbReference type="SUPFAM" id="SSF56672">
    <property type="entry name" value="DNA/RNA polymerases"/>
    <property type="match status" value="1"/>
</dbReference>
<dbReference type="Gene3D" id="3.10.20.370">
    <property type="match status" value="1"/>
</dbReference>
<feature type="region of interest" description="Disordered" evidence="8">
    <location>
        <begin position="1"/>
        <end position="36"/>
    </location>
</feature>
<dbReference type="InterPro" id="IPR043128">
    <property type="entry name" value="Rev_trsase/Diguanyl_cyclase"/>
</dbReference>
<keyword evidence="4" id="KW-0540">Nuclease</keyword>
<keyword evidence="3" id="KW-0548">Nucleotidyltransferase</keyword>
<protein>
    <submittedName>
        <fullName evidence="11">Transposon Tf2-12 polyprotein</fullName>
    </submittedName>
</protein>
<dbReference type="CDD" id="cd09274">
    <property type="entry name" value="RNase_HI_RT_Ty3"/>
    <property type="match status" value="1"/>
</dbReference>
<evidence type="ECO:0000313" key="11">
    <source>
        <dbReference type="EMBL" id="RVX15594.1"/>
    </source>
</evidence>
<dbReference type="PROSITE" id="PS50878">
    <property type="entry name" value="RT_POL"/>
    <property type="match status" value="1"/>
</dbReference>
<dbReference type="Gene3D" id="2.40.70.10">
    <property type="entry name" value="Acid Proteases"/>
    <property type="match status" value="1"/>
</dbReference>
<feature type="compositionally biased region" description="Basic and acidic residues" evidence="8">
    <location>
        <begin position="11"/>
        <end position="22"/>
    </location>
</feature>
<dbReference type="InterPro" id="IPR005162">
    <property type="entry name" value="Retrotrans_gag_dom"/>
</dbReference>
<evidence type="ECO:0000256" key="3">
    <source>
        <dbReference type="ARBA" id="ARBA00022695"/>
    </source>
</evidence>
<evidence type="ECO:0000259" key="9">
    <source>
        <dbReference type="PROSITE" id="PS50013"/>
    </source>
</evidence>
<evidence type="ECO:0000256" key="7">
    <source>
        <dbReference type="ARBA" id="ARBA00023268"/>
    </source>
</evidence>
<sequence>MSGSNVEEISEQTRGREAEPTARGRGRGKKDTSRDVVANMEARLAKVELAMADTREGVDLIEQGMEKGLEDLREQIQDLREGVLVSQVQPVSHEEFMSFQDKVMSMFASVESRMEALTARVEARDQEIRQELTIYKTAVSARVMATHEAPRVEVPKPHTFSGKRDAKELDNFLWHMERYFEAIALTDEATKRQFYPEDVAYLARKSLKRLKHTGSIREYVKEFSTLMLEIPNMAEEELLFNFMDNLQNWAEQELRRRGVQDLATTMAVAESLVDYRRGDSSKPKPPSKGNQAKGGGDKRSQGHTPKEGSSKGPSGKDGKGKDKRKEFTPRTNCFLCGGPHWARDCPKRKALNAMIEEKEQEGNAKVGSLQLLNALKAKPMPKTPQSKGLMYVEALVNGKATKALVDIGATHNFVSEDETRRLELQASKEGGWLKVVNSGAKPSHGVARGVTMHIGLWEGRVDFTVAPMDDFKMVLGMDFLQKVKAVPLPFLRSMAILEEEKPCMVPTVNEGTLKTPMLSAMQVNKGLKREEVTYLATLKEEKDDGSGEPMPKEIEGVLDEFKDVMPPELPKRLPPRREEDHKIELEPGAKPPAMGPYRMAPPELEELRRQLKELLDAGFIQPSKAPYGAPVLFQKKHDGSLRMCIDYRALNKVTVKNKYPIPLIADLFDQLGRARYFTKLDIRSGYYQVRIAEGDEPKTTCVTRYGSYEFLVMPFGLTNALATFCTLMNKIFHPYLDKFVVVYLDDIVIYSNTLKEHEEHLRKVFKILRQNKLYVKKEKCSFAKEEVSFLGHRIRDGKLMMDDSKKNKAWEWDERCQQAFDDLKKAVTEKPVLALPKHTKVFEVHIDASDFAIGEVLMQERHPIAFESRKLNDAERRYTMQEKEMTAIVHCLRTWRHYLLGSHFIVKTDNVATSYFQTQKKLSPKQARWQGFLAEFDYMLEYKPGSANHVADALSRKVELASMMRKTKRFWVEDGLLYTKGRRLYVPKWGNIRQNLIKECHDTKWAGHPGTCLVCQQDKVEQRQPRGLLEPLPVAERPWDSVTMDFIIGLPKSEDSGSIIVVVDRFSKYATFIAAPNDCTSEETARLFLKHTDGQTERVNALLELYLRHFVSANQKDWAELLDIAQFSYNLQRSEATNKSPFELATGQQPLTPHTLTIDYTGRSPTAFKFAKGWHEQADIARSYLDKAAKKMKKWADKKRRHKEYKVGDMVLVKLLPQQFKSLRPVHKGLVRRYEGPFPILGKVGKVSYRVKLLPRLKIHPVFHASYLKPYHGDKDDPSQGLSKRAPTAVVTSYDKEVEHVLTDRVIRRRGVPPATEYLVKWKGLPESEASWEPAEALWQFQE</sequence>
<feature type="domain" description="Reverse transcriptase" evidence="10">
    <location>
        <begin position="615"/>
        <end position="794"/>
    </location>
</feature>
<evidence type="ECO:0000313" key="12">
    <source>
        <dbReference type="Proteomes" id="UP000288805"/>
    </source>
</evidence>
<proteinExistence type="predicted"/>
<organism evidence="11 12">
    <name type="scientific">Vitis vinifera</name>
    <name type="common">Grape</name>
    <dbReference type="NCBI Taxonomy" id="29760"/>
    <lineage>
        <taxon>Eukaryota</taxon>
        <taxon>Viridiplantae</taxon>
        <taxon>Streptophyta</taxon>
        <taxon>Embryophyta</taxon>
        <taxon>Tracheophyta</taxon>
        <taxon>Spermatophyta</taxon>
        <taxon>Magnoliopsida</taxon>
        <taxon>eudicotyledons</taxon>
        <taxon>Gunneridae</taxon>
        <taxon>Pentapetalae</taxon>
        <taxon>rosids</taxon>
        <taxon>Vitales</taxon>
        <taxon>Vitaceae</taxon>
        <taxon>Viteae</taxon>
        <taxon>Vitis</taxon>
    </lineage>
</organism>
<evidence type="ECO:0000256" key="4">
    <source>
        <dbReference type="ARBA" id="ARBA00022722"/>
    </source>
</evidence>
<dbReference type="Pfam" id="PF13975">
    <property type="entry name" value="gag-asp_proteas"/>
    <property type="match status" value="1"/>
</dbReference>
<feature type="domain" description="Chromo" evidence="9">
    <location>
        <begin position="1296"/>
        <end position="1343"/>
    </location>
</feature>
<dbReference type="InterPro" id="IPR000477">
    <property type="entry name" value="RT_dom"/>
</dbReference>
<evidence type="ECO:0000256" key="1">
    <source>
        <dbReference type="ARBA" id="ARBA00004123"/>
    </source>
</evidence>
<dbReference type="CDD" id="cd01647">
    <property type="entry name" value="RT_LTR"/>
    <property type="match status" value="1"/>
</dbReference>
<dbReference type="Pfam" id="PF03732">
    <property type="entry name" value="Retrotrans_gag"/>
    <property type="match status" value="1"/>
</dbReference>
<reference evidence="11 12" key="1">
    <citation type="journal article" date="2018" name="PLoS Genet.">
        <title>Population sequencing reveals clonal diversity and ancestral inbreeding in the grapevine cultivar Chardonnay.</title>
        <authorList>
            <person name="Roach M.J."/>
            <person name="Johnson D.L."/>
            <person name="Bohlmann J."/>
            <person name="van Vuuren H.J."/>
            <person name="Jones S.J."/>
            <person name="Pretorius I.S."/>
            <person name="Schmidt S.A."/>
            <person name="Borneman A.R."/>
        </authorList>
    </citation>
    <scope>NUCLEOTIDE SEQUENCE [LARGE SCALE GENOMIC DNA]</scope>
    <source>
        <strain evidence="12">cv. Chardonnay</strain>
        <tissue evidence="11">Leaf</tissue>
    </source>
</reference>
<dbReference type="InterPro" id="IPR050951">
    <property type="entry name" value="Retrovirus_Pol_polyprotein"/>
</dbReference>
<keyword evidence="5" id="KW-0378">Hydrolase</keyword>
<dbReference type="InterPro" id="IPR012337">
    <property type="entry name" value="RNaseH-like_sf"/>
</dbReference>
<comment type="caution">
    <text evidence="11">The sequence shown here is derived from an EMBL/GenBank/DDBJ whole genome shotgun (WGS) entry which is preliminary data.</text>
</comment>
<dbReference type="EMBL" id="QGNW01000018">
    <property type="protein sequence ID" value="RVX15594.1"/>
    <property type="molecule type" value="Genomic_DNA"/>
</dbReference>
<dbReference type="SUPFAM" id="SSF53098">
    <property type="entry name" value="Ribonuclease H-like"/>
    <property type="match status" value="1"/>
</dbReference>
<comment type="subcellular location">
    <subcellularLocation>
        <location evidence="1">Nucleus</location>
    </subcellularLocation>
</comment>
<dbReference type="GO" id="GO:0004519">
    <property type="term" value="F:endonuclease activity"/>
    <property type="evidence" value="ECO:0007669"/>
    <property type="project" value="UniProtKB-KW"/>
</dbReference>
<dbReference type="InterPro" id="IPR041577">
    <property type="entry name" value="RT_RNaseH_2"/>
</dbReference>
<dbReference type="InterPro" id="IPR021109">
    <property type="entry name" value="Peptidase_aspartic_dom_sf"/>
</dbReference>
<accession>A0A438K311</accession>
<dbReference type="Pfam" id="PF00078">
    <property type="entry name" value="RVT_1"/>
    <property type="match status" value="1"/>
</dbReference>
<feature type="region of interest" description="Disordered" evidence="8">
    <location>
        <begin position="274"/>
        <end position="326"/>
    </location>
</feature>
<gene>
    <name evidence="11" type="primary">Tf2-12_52</name>
    <name evidence="11" type="ORF">CK203_009200</name>
</gene>
<dbReference type="InterPro" id="IPR056924">
    <property type="entry name" value="SH3_Tf2-1"/>
</dbReference>
<dbReference type="CDD" id="cd00024">
    <property type="entry name" value="CD_CSD"/>
    <property type="match status" value="1"/>
</dbReference>
<dbReference type="InterPro" id="IPR000953">
    <property type="entry name" value="Chromo/chromo_shadow_dom"/>
</dbReference>
<dbReference type="Proteomes" id="UP000288805">
    <property type="component" value="Unassembled WGS sequence"/>
</dbReference>
<dbReference type="InterPro" id="IPR043502">
    <property type="entry name" value="DNA/RNA_pol_sf"/>
</dbReference>
<dbReference type="Gene3D" id="3.30.70.270">
    <property type="match status" value="1"/>
</dbReference>
<keyword evidence="7" id="KW-0511">Multifunctional enzyme</keyword>
<keyword evidence="6" id="KW-0539">Nucleus</keyword>
<dbReference type="SUPFAM" id="SSF54160">
    <property type="entry name" value="Chromo domain-like"/>
    <property type="match status" value="1"/>
</dbReference>
<dbReference type="GO" id="GO:0003676">
    <property type="term" value="F:nucleic acid binding"/>
    <property type="evidence" value="ECO:0007669"/>
    <property type="project" value="InterPro"/>
</dbReference>
<dbReference type="Gene3D" id="3.10.10.10">
    <property type="entry name" value="HIV Type 1 Reverse Transcriptase, subunit A, domain 1"/>
    <property type="match status" value="1"/>
</dbReference>
<dbReference type="Pfam" id="PF24626">
    <property type="entry name" value="SH3_Tf2-1"/>
    <property type="match status" value="1"/>
</dbReference>
<evidence type="ECO:0000256" key="2">
    <source>
        <dbReference type="ARBA" id="ARBA00022679"/>
    </source>
</evidence>
<dbReference type="PROSITE" id="PS00598">
    <property type="entry name" value="CHROMO_1"/>
    <property type="match status" value="1"/>
</dbReference>
<dbReference type="InterPro" id="IPR023779">
    <property type="entry name" value="Chromodomain_CS"/>
</dbReference>
<dbReference type="GO" id="GO:0005634">
    <property type="term" value="C:nucleus"/>
    <property type="evidence" value="ECO:0007669"/>
    <property type="project" value="UniProtKB-SubCell"/>
</dbReference>
<keyword evidence="5" id="KW-0255">Endonuclease</keyword>
<evidence type="ECO:0000256" key="6">
    <source>
        <dbReference type="ARBA" id="ARBA00023242"/>
    </source>
</evidence>
<dbReference type="PANTHER" id="PTHR37984">
    <property type="entry name" value="PROTEIN CBG26694"/>
    <property type="match status" value="1"/>
</dbReference>
<dbReference type="Gene3D" id="3.30.420.10">
    <property type="entry name" value="Ribonuclease H-like superfamily/Ribonuclease H"/>
    <property type="match status" value="2"/>
</dbReference>
<evidence type="ECO:0000256" key="8">
    <source>
        <dbReference type="SAM" id="MobiDB-lite"/>
    </source>
</evidence>
<dbReference type="InterPro" id="IPR023780">
    <property type="entry name" value="Chromo_domain"/>
</dbReference>